<dbReference type="RefSeq" id="WP_214505616.1">
    <property type="nucleotide sequence ID" value="NZ_JAHEPS010000001.1"/>
</dbReference>
<name>A0ABS5UZ45_9GAMM</name>
<gene>
    <name evidence="2" type="ORF">KJI95_02685</name>
</gene>
<evidence type="ECO:0000313" key="3">
    <source>
        <dbReference type="Proteomes" id="UP001195903"/>
    </source>
</evidence>
<proteinExistence type="predicted"/>
<keyword evidence="1" id="KW-0472">Membrane</keyword>
<organism evidence="2 3">
    <name type="scientific">Shewanella jiangmenensis</name>
    <dbReference type="NCBI Taxonomy" id="2837387"/>
    <lineage>
        <taxon>Bacteria</taxon>
        <taxon>Pseudomonadati</taxon>
        <taxon>Pseudomonadota</taxon>
        <taxon>Gammaproteobacteria</taxon>
        <taxon>Alteromonadales</taxon>
        <taxon>Shewanellaceae</taxon>
        <taxon>Shewanella</taxon>
    </lineage>
</organism>
<dbReference type="EMBL" id="JAHEPS010000001">
    <property type="protein sequence ID" value="MBT1443430.1"/>
    <property type="molecule type" value="Genomic_DNA"/>
</dbReference>
<sequence>MSESWHKTETDIDAEKHVGDFWSRHRDELQSGEFWADRIKQLRGEPVKRLAVALENIPLPASFGEAAIATRALIRDKRKQKASYDEELALLYWLAAINSFSIPYSEVLKEPGYNVLESIPGMKLKGLSFSYKSLGYEKLALLNKTDIKWLTESWGEPDEHTTLHQMHNDVWVEYELKLKGKRKQREQLFLNSIGMGVNAKHALPEPSNTRKDSKSTKWVAVAVIFFALLLAVVLGG</sequence>
<keyword evidence="1" id="KW-0812">Transmembrane</keyword>
<protein>
    <submittedName>
        <fullName evidence="2">Uncharacterized protein</fullName>
    </submittedName>
</protein>
<feature type="transmembrane region" description="Helical" evidence="1">
    <location>
        <begin position="218"/>
        <end position="235"/>
    </location>
</feature>
<evidence type="ECO:0000256" key="1">
    <source>
        <dbReference type="SAM" id="Phobius"/>
    </source>
</evidence>
<reference evidence="2 3" key="1">
    <citation type="submission" date="2021-05" db="EMBL/GenBank/DDBJ databases">
        <title>Shewanella sp. JM162201.</title>
        <authorList>
            <person name="Xu S."/>
            <person name="Li A."/>
        </authorList>
    </citation>
    <scope>NUCLEOTIDE SEQUENCE [LARGE SCALE GENOMIC DNA]</scope>
    <source>
        <strain evidence="2 3">JM162201</strain>
    </source>
</reference>
<keyword evidence="1" id="KW-1133">Transmembrane helix</keyword>
<comment type="caution">
    <text evidence="2">The sequence shown here is derived from an EMBL/GenBank/DDBJ whole genome shotgun (WGS) entry which is preliminary data.</text>
</comment>
<accession>A0ABS5UZ45</accession>
<evidence type="ECO:0000313" key="2">
    <source>
        <dbReference type="EMBL" id="MBT1443430.1"/>
    </source>
</evidence>
<keyword evidence="3" id="KW-1185">Reference proteome</keyword>
<dbReference type="Proteomes" id="UP001195903">
    <property type="component" value="Unassembled WGS sequence"/>
</dbReference>